<evidence type="ECO:0000313" key="3">
    <source>
        <dbReference type="Proteomes" id="UP000095751"/>
    </source>
</evidence>
<protein>
    <submittedName>
        <fullName evidence="2">Uncharacterized protein</fullName>
    </submittedName>
</protein>
<dbReference type="Proteomes" id="UP000095751">
    <property type="component" value="Unassembled WGS sequence"/>
</dbReference>
<proteinExistence type="predicted"/>
<keyword evidence="3" id="KW-1185">Reference proteome</keyword>
<feature type="compositionally biased region" description="Polar residues" evidence="1">
    <location>
        <begin position="11"/>
        <end position="25"/>
    </location>
</feature>
<dbReference type="KEGG" id="fcy:FRACYDRAFT_221002"/>
<sequence length="54" mass="6215">MGQHIYKARNPQGNTTSMETIQSGNSCNNKENDNAYFHRESKEFLPKECFCLVC</sequence>
<organism evidence="2 3">
    <name type="scientific">Fragilariopsis cylindrus CCMP1102</name>
    <dbReference type="NCBI Taxonomy" id="635003"/>
    <lineage>
        <taxon>Eukaryota</taxon>
        <taxon>Sar</taxon>
        <taxon>Stramenopiles</taxon>
        <taxon>Ochrophyta</taxon>
        <taxon>Bacillariophyta</taxon>
        <taxon>Bacillariophyceae</taxon>
        <taxon>Bacillariophycidae</taxon>
        <taxon>Bacillariales</taxon>
        <taxon>Bacillariaceae</taxon>
        <taxon>Fragilariopsis</taxon>
    </lineage>
</organism>
<accession>A0A1E7EQK2</accession>
<feature type="region of interest" description="Disordered" evidence="1">
    <location>
        <begin position="1"/>
        <end position="25"/>
    </location>
</feature>
<dbReference type="AlphaFoldDB" id="A0A1E7EQK2"/>
<dbReference type="InParanoid" id="A0A1E7EQK2"/>
<evidence type="ECO:0000256" key="1">
    <source>
        <dbReference type="SAM" id="MobiDB-lite"/>
    </source>
</evidence>
<reference evidence="2 3" key="1">
    <citation type="submission" date="2016-09" db="EMBL/GenBank/DDBJ databases">
        <title>Extensive genetic diversity and differential bi-allelic expression allows diatom success in the polar Southern Ocean.</title>
        <authorList>
            <consortium name="DOE Joint Genome Institute"/>
            <person name="Mock T."/>
            <person name="Otillar R.P."/>
            <person name="Strauss J."/>
            <person name="Dupont C."/>
            <person name="Frickenhaus S."/>
            <person name="Maumus F."/>
            <person name="Mcmullan M."/>
            <person name="Sanges R."/>
            <person name="Schmutz J."/>
            <person name="Toseland A."/>
            <person name="Valas R."/>
            <person name="Veluchamy A."/>
            <person name="Ward B.J."/>
            <person name="Allen A."/>
            <person name="Barry K."/>
            <person name="Falciatore A."/>
            <person name="Ferrante M."/>
            <person name="Fortunato A.E."/>
            <person name="Gloeckner G."/>
            <person name="Gruber A."/>
            <person name="Hipkin R."/>
            <person name="Janech M."/>
            <person name="Kroth P."/>
            <person name="Leese F."/>
            <person name="Lindquist E."/>
            <person name="Lyon B.R."/>
            <person name="Martin J."/>
            <person name="Mayer C."/>
            <person name="Parker M."/>
            <person name="Quesneville H."/>
            <person name="Raymond J."/>
            <person name="Uhlig C."/>
            <person name="Valentin K.U."/>
            <person name="Worden A.Z."/>
            <person name="Armbrust E.V."/>
            <person name="Bowler C."/>
            <person name="Green B."/>
            <person name="Moulton V."/>
            <person name="Van Oosterhout C."/>
            <person name="Grigoriev I."/>
        </authorList>
    </citation>
    <scope>NUCLEOTIDE SEQUENCE [LARGE SCALE GENOMIC DNA]</scope>
    <source>
        <strain evidence="2 3">CCMP1102</strain>
    </source>
</reference>
<gene>
    <name evidence="2" type="ORF">FRACYDRAFT_221002</name>
</gene>
<evidence type="ECO:0000313" key="2">
    <source>
        <dbReference type="EMBL" id="OEU08248.1"/>
    </source>
</evidence>
<dbReference type="EMBL" id="KV784381">
    <property type="protein sequence ID" value="OEU08248.1"/>
    <property type="molecule type" value="Genomic_DNA"/>
</dbReference>
<name>A0A1E7EQK2_9STRA</name>